<dbReference type="PANTHER" id="PTHR24403">
    <property type="entry name" value="ZINC FINGER PROTEIN"/>
    <property type="match status" value="1"/>
</dbReference>
<dbReference type="EMBL" id="REGN01000696">
    <property type="protein sequence ID" value="RNA39941.1"/>
    <property type="molecule type" value="Genomic_DNA"/>
</dbReference>
<dbReference type="SUPFAM" id="SSF57667">
    <property type="entry name" value="beta-beta-alpha zinc fingers"/>
    <property type="match status" value="1"/>
</dbReference>
<dbReference type="PANTHER" id="PTHR24403:SF67">
    <property type="entry name" value="FI01116P-RELATED"/>
    <property type="match status" value="1"/>
</dbReference>
<dbReference type="GO" id="GO:0005634">
    <property type="term" value="C:nucleus"/>
    <property type="evidence" value="ECO:0007669"/>
    <property type="project" value="TreeGrafter"/>
</dbReference>
<evidence type="ECO:0000259" key="7">
    <source>
        <dbReference type="PROSITE" id="PS50157"/>
    </source>
</evidence>
<dbReference type="AlphaFoldDB" id="A0A3M7SVT4"/>
<evidence type="ECO:0000256" key="5">
    <source>
        <dbReference type="PROSITE-ProRule" id="PRU00042"/>
    </source>
</evidence>
<evidence type="ECO:0000313" key="9">
    <source>
        <dbReference type="Proteomes" id="UP000276133"/>
    </source>
</evidence>
<keyword evidence="4" id="KW-0862">Zinc</keyword>
<dbReference type="PROSITE" id="PS50157">
    <property type="entry name" value="ZINC_FINGER_C2H2_2"/>
    <property type="match status" value="3"/>
</dbReference>
<dbReference type="STRING" id="10195.A0A3M7SVT4"/>
<feature type="domain" description="C2H2-type" evidence="7">
    <location>
        <begin position="641"/>
        <end position="669"/>
    </location>
</feature>
<dbReference type="SMART" id="SM00355">
    <property type="entry name" value="ZnF_C2H2"/>
    <property type="match status" value="14"/>
</dbReference>
<evidence type="ECO:0000256" key="4">
    <source>
        <dbReference type="ARBA" id="ARBA00022833"/>
    </source>
</evidence>
<proteinExistence type="predicted"/>
<gene>
    <name evidence="8" type="ORF">BpHYR1_030965</name>
</gene>
<dbReference type="InterPro" id="IPR013087">
    <property type="entry name" value="Znf_C2H2_type"/>
</dbReference>
<keyword evidence="9" id="KW-1185">Reference proteome</keyword>
<dbReference type="OrthoDB" id="3561125at2759"/>
<evidence type="ECO:0000256" key="3">
    <source>
        <dbReference type="ARBA" id="ARBA00022771"/>
    </source>
</evidence>
<accession>A0A3M7SVT4</accession>
<protein>
    <submittedName>
        <fullName evidence="8">Zinc finger Xfin-like</fullName>
    </submittedName>
</protein>
<evidence type="ECO:0000256" key="6">
    <source>
        <dbReference type="SAM" id="MobiDB-lite"/>
    </source>
</evidence>
<dbReference type="InterPro" id="IPR036236">
    <property type="entry name" value="Znf_C2H2_sf"/>
</dbReference>
<dbReference type="GO" id="GO:0010468">
    <property type="term" value="P:regulation of gene expression"/>
    <property type="evidence" value="ECO:0007669"/>
    <property type="project" value="TreeGrafter"/>
</dbReference>
<dbReference type="GO" id="GO:0008270">
    <property type="term" value="F:zinc ion binding"/>
    <property type="evidence" value="ECO:0007669"/>
    <property type="project" value="UniProtKB-KW"/>
</dbReference>
<sequence>MDETVYQCPECNFNADNLNELDSHITENHSNENQSFKVNGAGFRSKAYGYSNSLSTHNDDMTLRDDEDFDENADMDNFVDDEDFFNERNNNVKENYQNENEYEENGLDEGTELAADEENLFANTDNTDQETNENFDQNIYHQISMLNSLKSKASKSAASVKHRSIKQAVALPDGPVINSDNHYERQYTCKRCDFFTNNPRAVLYHRKEFHMEKINVHECQYCQYASQYSGKVERHTLLRHKIDLTNSHKYTPNRTKTELNDSNVLNQSTNFAKNDQQLAKFQCIKCTCKYKRSSDLTKHMRLKHSLNVTSLMEAGSLPALENNEENEYFENNGSSNEAPNASFNPSPYMNRNFNQIQKKIIVKAESGLISDQAAQQILNPSPDTYQCPYCTFCTGLHQPNDYLLHVKEHLCGKAFRCVLCNSVYKYRGDCVVHLKRKHQKADTIAHSYVDKFNLDNLHINDIYGLLKPKEIDEHENEEKLYGCAYCDYKANYKGDVYKHQSRRHPGTTKNVISLATQNSTILSNCSSENNSVNNSFNYSSMANGHSDEMYDMNDGADGTDGADDADGDDGGDELVQEDFFNEKSQQQQQPHSVDQGAESESEQKVMPEPDVKNKCKFCPFVGRSQAKVLLHMATHYNLKQYMCPVCKKRANFKWDIQKHLRKSHNDYESEVVVLSESEARQSIASYMENKHTIPGDSHIEHSSSGSNLSAPHKFLSESVASSPLVYNNISLMSDLIGKQVHCSPTVKRCRLGEALHEAKRLRTDASSVVSTSDEHDAYNDEANDSDECATASDTNYESDNLDKLPVSIAELNIKPYQCLKCGFRSDRKSDTLRHIRVKHDVQPLQAFKFLKILSIKEASETIDEYESTRLYKKVKPVSRDYALINSLVQQTSHSVDAGSALKSLVKTPTISSQFINTNPVHIHRPNPLNSQYSTRSNAALNSLSAHSQSSSVKHHYFRCPYCSFKHKSRACIKKHLSNHFFANDIRQNVVYKCSACTFKSEWQYTCKKHILTSHLGREVSARVVKVFPRSGSSHKRIKILIKRSEGGAQAQFVCRQNTDTDTDTDTHGQIYHNDQENDNCVQSFEDEEKMCQESVMLTGYDGQQFAATYMVSNVSMFNGSQNGANGVPFGKKAKLFLCQSCPYKTSNYCTLKQHLLQHKFRDGFYKCRYCPYYVGMIRLLKQHEIIHKEYAPRESCSLESAHVQNMKIEPHQMPIAQ</sequence>
<evidence type="ECO:0000256" key="1">
    <source>
        <dbReference type="ARBA" id="ARBA00022723"/>
    </source>
</evidence>
<evidence type="ECO:0000256" key="2">
    <source>
        <dbReference type="ARBA" id="ARBA00022737"/>
    </source>
</evidence>
<reference evidence="8 9" key="1">
    <citation type="journal article" date="2018" name="Sci. Rep.">
        <title>Genomic signatures of local adaptation to the degree of environmental predictability in rotifers.</title>
        <authorList>
            <person name="Franch-Gras L."/>
            <person name="Hahn C."/>
            <person name="Garcia-Roger E.M."/>
            <person name="Carmona M.J."/>
            <person name="Serra M."/>
            <person name="Gomez A."/>
        </authorList>
    </citation>
    <scope>NUCLEOTIDE SEQUENCE [LARGE SCALE GENOMIC DNA]</scope>
    <source>
        <strain evidence="8">HYR1</strain>
    </source>
</reference>
<name>A0A3M7SVT4_BRAPC</name>
<dbReference type="InterPro" id="IPR050688">
    <property type="entry name" value="Zinc_finger/UBP_domain"/>
</dbReference>
<feature type="region of interest" description="Disordered" evidence="6">
    <location>
        <begin position="547"/>
        <end position="608"/>
    </location>
</feature>
<dbReference type="Gene3D" id="3.30.160.60">
    <property type="entry name" value="Classic Zinc Finger"/>
    <property type="match status" value="6"/>
</dbReference>
<organism evidence="8 9">
    <name type="scientific">Brachionus plicatilis</name>
    <name type="common">Marine rotifer</name>
    <name type="synonym">Brachionus muelleri</name>
    <dbReference type="NCBI Taxonomy" id="10195"/>
    <lineage>
        <taxon>Eukaryota</taxon>
        <taxon>Metazoa</taxon>
        <taxon>Spiralia</taxon>
        <taxon>Gnathifera</taxon>
        <taxon>Rotifera</taxon>
        <taxon>Eurotatoria</taxon>
        <taxon>Monogononta</taxon>
        <taxon>Pseudotrocha</taxon>
        <taxon>Ploima</taxon>
        <taxon>Brachionidae</taxon>
        <taxon>Brachionus</taxon>
    </lineage>
</organism>
<keyword evidence="2" id="KW-0677">Repeat</keyword>
<dbReference type="Proteomes" id="UP000276133">
    <property type="component" value="Unassembled WGS sequence"/>
</dbReference>
<feature type="compositionally biased region" description="Acidic residues" evidence="6">
    <location>
        <begin position="560"/>
        <end position="576"/>
    </location>
</feature>
<keyword evidence="1" id="KW-0479">Metal-binding</keyword>
<feature type="region of interest" description="Disordered" evidence="6">
    <location>
        <begin position="764"/>
        <end position="793"/>
    </location>
</feature>
<evidence type="ECO:0000313" key="8">
    <source>
        <dbReference type="EMBL" id="RNA39941.1"/>
    </source>
</evidence>
<feature type="domain" description="C2H2-type" evidence="7">
    <location>
        <begin position="281"/>
        <end position="305"/>
    </location>
</feature>
<dbReference type="PROSITE" id="PS00028">
    <property type="entry name" value="ZINC_FINGER_C2H2_1"/>
    <property type="match status" value="3"/>
</dbReference>
<feature type="domain" description="C2H2-type" evidence="7">
    <location>
        <begin position="6"/>
        <end position="34"/>
    </location>
</feature>
<keyword evidence="3 5" id="KW-0863">Zinc-finger</keyword>
<comment type="caution">
    <text evidence="8">The sequence shown here is derived from an EMBL/GenBank/DDBJ whole genome shotgun (WGS) entry which is preliminary data.</text>
</comment>